<feature type="binding site" evidence="11">
    <location>
        <position position="162"/>
    </location>
    <ligand>
        <name>ATP</name>
        <dbReference type="ChEBI" id="CHEBI:30616"/>
    </ligand>
</feature>
<keyword evidence="10 11" id="KW-0694">RNA-binding</keyword>
<feature type="binding site" evidence="11">
    <location>
        <position position="168"/>
    </location>
    <ligand>
        <name>CTP</name>
        <dbReference type="ChEBI" id="CHEBI:37563"/>
    </ligand>
</feature>
<evidence type="ECO:0000259" key="14">
    <source>
        <dbReference type="Pfam" id="PF13735"/>
    </source>
</evidence>
<dbReference type="SUPFAM" id="SSF81301">
    <property type="entry name" value="Nucleotidyltransferase"/>
    <property type="match status" value="1"/>
</dbReference>
<reference evidence="15 16" key="1">
    <citation type="journal article" date="2018" name="Sci. Rep.">
        <title>Network-guided genomic and metagenomic analysis of the faecal microbiota of the critically endangered kakapo.</title>
        <authorList>
            <person name="Waite D.W."/>
            <person name="Dsouza M."/>
            <person name="Sekiguchi Y."/>
            <person name="Hugenholtz P."/>
            <person name="Taylor M.W."/>
        </authorList>
    </citation>
    <scope>NUCLEOTIDE SEQUENCE [LARGE SCALE GENOMIC DNA]</scope>
    <source>
        <strain evidence="15 16">BI02</strain>
    </source>
</reference>
<dbReference type="GO" id="GO:0005524">
    <property type="term" value="F:ATP binding"/>
    <property type="evidence" value="ECO:0007669"/>
    <property type="project" value="UniProtKB-UniRule"/>
</dbReference>
<evidence type="ECO:0000313" key="16">
    <source>
        <dbReference type="Proteomes" id="UP000253215"/>
    </source>
</evidence>
<comment type="caution">
    <text evidence="15">The sequence shown here is derived from an EMBL/GenBank/DDBJ whole genome shotgun (WGS) entry which is preliminary data.</text>
</comment>
<dbReference type="Gene3D" id="1.10.246.80">
    <property type="match status" value="1"/>
</dbReference>
<keyword evidence="9 11" id="KW-0460">Magnesium</keyword>
<evidence type="ECO:0000259" key="13">
    <source>
        <dbReference type="Pfam" id="PF12627"/>
    </source>
</evidence>
<comment type="catalytic activity">
    <reaction evidence="11">
        <text>a tRNA precursor + 2 CTP + ATP = a tRNA with a 3' CCA end + 3 diphosphate</text>
        <dbReference type="Rhea" id="RHEA:14433"/>
        <dbReference type="Rhea" id="RHEA-COMP:10465"/>
        <dbReference type="Rhea" id="RHEA-COMP:10468"/>
        <dbReference type="ChEBI" id="CHEBI:30616"/>
        <dbReference type="ChEBI" id="CHEBI:33019"/>
        <dbReference type="ChEBI" id="CHEBI:37563"/>
        <dbReference type="ChEBI" id="CHEBI:74896"/>
        <dbReference type="ChEBI" id="CHEBI:83071"/>
        <dbReference type="EC" id="2.7.7.72"/>
    </reaction>
</comment>
<keyword evidence="7 11" id="KW-0692">RNA repair</keyword>
<dbReference type="InterPro" id="IPR023068">
    <property type="entry name" value="CCA-adding_enz_firmicutes"/>
</dbReference>
<proteinExistence type="inferred from homology"/>
<evidence type="ECO:0000256" key="4">
    <source>
        <dbReference type="ARBA" id="ARBA00022695"/>
    </source>
</evidence>
<feature type="binding site" evidence="11">
    <location>
        <position position="159"/>
    </location>
    <ligand>
        <name>ATP</name>
        <dbReference type="ChEBI" id="CHEBI:30616"/>
    </ligand>
</feature>
<comment type="subunit">
    <text evidence="11">Homodimer.</text>
</comment>
<dbReference type="GO" id="GO:0042245">
    <property type="term" value="P:RNA repair"/>
    <property type="evidence" value="ECO:0007669"/>
    <property type="project" value="UniProtKB-KW"/>
</dbReference>
<organism evidence="15 16">
    <name type="scientific">Streptococcus gallolyticus</name>
    <dbReference type="NCBI Taxonomy" id="315405"/>
    <lineage>
        <taxon>Bacteria</taxon>
        <taxon>Bacillati</taxon>
        <taxon>Bacillota</taxon>
        <taxon>Bacilli</taxon>
        <taxon>Lactobacillales</taxon>
        <taxon>Streptococcaceae</taxon>
        <taxon>Streptococcus</taxon>
    </lineage>
</organism>
<dbReference type="GO" id="GO:0004810">
    <property type="term" value="F:CCA tRNA nucleotidyltransferase activity"/>
    <property type="evidence" value="ECO:0007669"/>
    <property type="project" value="UniProtKB-UniRule"/>
</dbReference>
<dbReference type="GO" id="GO:0000287">
    <property type="term" value="F:magnesium ion binding"/>
    <property type="evidence" value="ECO:0007669"/>
    <property type="project" value="UniProtKB-UniRule"/>
</dbReference>
<dbReference type="GO" id="GO:0160016">
    <property type="term" value="F:CCACCA tRNA nucleotidyltransferase activity"/>
    <property type="evidence" value="ECO:0007669"/>
    <property type="project" value="RHEA"/>
</dbReference>
<dbReference type="NCBIfam" id="NF009814">
    <property type="entry name" value="PRK13299.1"/>
    <property type="match status" value="1"/>
</dbReference>
<feature type="binding site" evidence="11">
    <location>
        <position position="35"/>
    </location>
    <ligand>
        <name>ATP</name>
        <dbReference type="ChEBI" id="CHEBI:30616"/>
    </ligand>
</feature>
<comment type="cofactor">
    <cofactor evidence="1 11">
        <name>Mg(2+)</name>
        <dbReference type="ChEBI" id="CHEBI:18420"/>
    </cofactor>
</comment>
<evidence type="ECO:0000313" key="15">
    <source>
        <dbReference type="EMBL" id="RCW17914.1"/>
    </source>
</evidence>
<dbReference type="PANTHER" id="PTHR46173:SF1">
    <property type="entry name" value="CCA TRNA NUCLEOTIDYLTRANSFERASE 1, MITOCHONDRIAL"/>
    <property type="match status" value="1"/>
</dbReference>
<keyword evidence="2 11" id="KW-0808">Transferase</keyword>
<evidence type="ECO:0000256" key="9">
    <source>
        <dbReference type="ARBA" id="ARBA00022842"/>
    </source>
</evidence>
<comment type="catalytic activity">
    <reaction evidence="11">
        <text>a tRNA with a 3' CCA end + 2 CTP + ATP = a tRNA with a 3' CCACCA end + 3 diphosphate</text>
        <dbReference type="Rhea" id="RHEA:76235"/>
        <dbReference type="Rhea" id="RHEA-COMP:10468"/>
        <dbReference type="Rhea" id="RHEA-COMP:18655"/>
        <dbReference type="ChEBI" id="CHEBI:30616"/>
        <dbReference type="ChEBI" id="CHEBI:33019"/>
        <dbReference type="ChEBI" id="CHEBI:37563"/>
        <dbReference type="ChEBI" id="CHEBI:83071"/>
        <dbReference type="ChEBI" id="CHEBI:195187"/>
    </reaction>
</comment>
<keyword evidence="3 11" id="KW-0819">tRNA processing</keyword>
<dbReference type="GO" id="GO:0001680">
    <property type="term" value="P:tRNA 3'-terminal CCA addition"/>
    <property type="evidence" value="ECO:0007669"/>
    <property type="project" value="UniProtKB-UniRule"/>
</dbReference>
<dbReference type="Pfam" id="PF13735">
    <property type="entry name" value="tRNA_NucTran2_2"/>
    <property type="match status" value="1"/>
</dbReference>
<feature type="domain" description="Poly A polymerase head" evidence="12">
    <location>
        <begin position="27"/>
        <end position="147"/>
    </location>
</feature>
<keyword evidence="4 11" id="KW-0548">Nucleotidyltransferase</keyword>
<feature type="binding site" evidence="11">
    <location>
        <position position="116"/>
    </location>
    <ligand>
        <name>ATP</name>
        <dbReference type="ChEBI" id="CHEBI:30616"/>
    </ligand>
</feature>
<dbReference type="SUPFAM" id="SSF81891">
    <property type="entry name" value="Poly A polymerase C-terminal region-like"/>
    <property type="match status" value="1"/>
</dbReference>
<dbReference type="Gene3D" id="1.10.110.30">
    <property type="match status" value="1"/>
</dbReference>
<evidence type="ECO:0000256" key="7">
    <source>
        <dbReference type="ARBA" id="ARBA00022800"/>
    </source>
</evidence>
<evidence type="ECO:0000256" key="11">
    <source>
        <dbReference type="HAMAP-Rule" id="MF_01263"/>
    </source>
</evidence>
<feature type="binding site" evidence="11">
    <location>
        <position position="162"/>
    </location>
    <ligand>
        <name>CTP</name>
        <dbReference type="ChEBI" id="CHEBI:37563"/>
    </ligand>
</feature>
<keyword evidence="5 11" id="KW-0479">Metal-binding</keyword>
<feature type="binding site" evidence="11">
    <location>
        <position position="116"/>
    </location>
    <ligand>
        <name>CTP</name>
        <dbReference type="ChEBI" id="CHEBI:37563"/>
    </ligand>
</feature>
<evidence type="ECO:0000256" key="3">
    <source>
        <dbReference type="ARBA" id="ARBA00022694"/>
    </source>
</evidence>
<dbReference type="CDD" id="cd05398">
    <property type="entry name" value="NT_ClassII-CCAase"/>
    <property type="match status" value="1"/>
</dbReference>
<protein>
    <recommendedName>
        <fullName evidence="11">CCA-adding enzyme</fullName>
        <ecNumber evidence="11">2.7.7.72</ecNumber>
    </recommendedName>
    <alternativeName>
        <fullName evidence="11">CCA tRNA nucleotidyltransferase</fullName>
    </alternativeName>
    <alternativeName>
        <fullName evidence="11">tRNA CCA-pyrophosphorylase</fullName>
    </alternativeName>
    <alternativeName>
        <fullName evidence="11">tRNA adenylyl-/cytidylyl- transferase</fullName>
    </alternativeName>
    <alternativeName>
        <fullName evidence="11">tRNA nucleotidyltransferase</fullName>
    </alternativeName>
    <alternativeName>
        <fullName evidence="11">tRNA-NT</fullName>
    </alternativeName>
</protein>
<dbReference type="Pfam" id="PF12627">
    <property type="entry name" value="PolyA_pol_RNAbd"/>
    <property type="match status" value="1"/>
</dbReference>
<feature type="binding site" evidence="11">
    <location>
        <position position="159"/>
    </location>
    <ligand>
        <name>CTP</name>
        <dbReference type="ChEBI" id="CHEBI:37563"/>
    </ligand>
</feature>
<dbReference type="InterPro" id="IPR050264">
    <property type="entry name" value="Bact_CCA-adding_enz_type3_sf"/>
</dbReference>
<keyword evidence="6 11" id="KW-0547">Nucleotide-binding</keyword>
<evidence type="ECO:0000256" key="1">
    <source>
        <dbReference type="ARBA" id="ARBA00001946"/>
    </source>
</evidence>
<dbReference type="Pfam" id="PF01743">
    <property type="entry name" value="PolyA_pol"/>
    <property type="match status" value="1"/>
</dbReference>
<dbReference type="EC" id="2.7.7.72" evidence="11"/>
<dbReference type="Proteomes" id="UP000253215">
    <property type="component" value="Unassembled WGS sequence"/>
</dbReference>
<evidence type="ECO:0000256" key="5">
    <source>
        <dbReference type="ARBA" id="ARBA00022723"/>
    </source>
</evidence>
<feature type="binding site" evidence="11">
    <location>
        <position position="45"/>
    </location>
    <ligand>
        <name>Mg(2+)</name>
        <dbReference type="ChEBI" id="CHEBI:18420"/>
    </ligand>
</feature>
<feature type="binding site" evidence="11">
    <location>
        <position position="165"/>
    </location>
    <ligand>
        <name>CTP</name>
        <dbReference type="ChEBI" id="CHEBI:37563"/>
    </ligand>
</feature>
<feature type="binding site" evidence="11">
    <location>
        <position position="165"/>
    </location>
    <ligand>
        <name>ATP</name>
        <dbReference type="ChEBI" id="CHEBI:30616"/>
    </ligand>
</feature>
<gene>
    <name evidence="11" type="primary">cca</name>
    <name evidence="15" type="ORF">CAC02_00720</name>
</gene>
<dbReference type="HAMAP" id="MF_01263">
    <property type="entry name" value="CCA_bact_type3"/>
    <property type="match status" value="1"/>
</dbReference>
<feature type="binding site" evidence="11">
    <location>
        <position position="32"/>
    </location>
    <ligand>
        <name>ATP</name>
        <dbReference type="ChEBI" id="CHEBI:30616"/>
    </ligand>
</feature>
<evidence type="ECO:0000256" key="2">
    <source>
        <dbReference type="ARBA" id="ARBA00022679"/>
    </source>
</evidence>
<name>A0A368UFZ4_9STRE</name>
<keyword evidence="8 11" id="KW-0067">ATP-binding</keyword>
<dbReference type="PANTHER" id="PTHR46173">
    <property type="entry name" value="CCA TRNA NUCLEOTIDYLTRANSFERASE 1, MITOCHONDRIAL"/>
    <property type="match status" value="1"/>
</dbReference>
<accession>A0A368UFZ4</accession>
<feature type="binding site" evidence="11">
    <location>
        <position position="47"/>
    </location>
    <ligand>
        <name>Mg(2+)</name>
        <dbReference type="ChEBI" id="CHEBI:18420"/>
    </ligand>
</feature>
<comment type="similarity">
    <text evidence="11">Belongs to the tRNA nucleotidyltransferase/poly(A) polymerase family. Bacterial CCA-adding enzyme type 3 subfamily.</text>
</comment>
<evidence type="ECO:0000259" key="12">
    <source>
        <dbReference type="Pfam" id="PF01743"/>
    </source>
</evidence>
<feature type="binding site" evidence="11">
    <location>
        <position position="32"/>
    </location>
    <ligand>
        <name>CTP</name>
        <dbReference type="ChEBI" id="CHEBI:37563"/>
    </ligand>
</feature>
<dbReference type="Gene3D" id="1.20.58.560">
    <property type="match status" value="1"/>
</dbReference>
<feature type="domain" description="tRNA nucleotidyltransferase/poly(A) polymerase RNA and SrmB- binding" evidence="13">
    <location>
        <begin position="174"/>
        <end position="233"/>
    </location>
</feature>
<evidence type="ECO:0000256" key="6">
    <source>
        <dbReference type="ARBA" id="ARBA00022741"/>
    </source>
</evidence>
<dbReference type="InterPro" id="IPR032828">
    <property type="entry name" value="PolyA_RNA-bd"/>
</dbReference>
<feature type="domain" description="CCA-adding enzyme C-terminal" evidence="14">
    <location>
        <begin position="251"/>
        <end position="396"/>
    </location>
</feature>
<dbReference type="InterPro" id="IPR043519">
    <property type="entry name" value="NT_sf"/>
</dbReference>
<dbReference type="GO" id="GO:0000049">
    <property type="term" value="F:tRNA binding"/>
    <property type="evidence" value="ECO:0007669"/>
    <property type="project" value="UniProtKB-UniRule"/>
</dbReference>
<feature type="binding site" evidence="11">
    <location>
        <position position="35"/>
    </location>
    <ligand>
        <name>CTP</name>
        <dbReference type="ChEBI" id="CHEBI:37563"/>
    </ligand>
</feature>
<comment type="miscellaneous">
    <text evidence="11">A single active site specifically recognizes both ATP and CTP and is responsible for their addition.</text>
</comment>
<evidence type="ECO:0000256" key="8">
    <source>
        <dbReference type="ARBA" id="ARBA00022840"/>
    </source>
</evidence>
<comment type="function">
    <text evidence="11">Catalyzes the addition and repair of the essential 3'-terminal CCA sequence in tRNAs without using a nucleic acid template. Adds these three nucleotides in the order of C, C, and A to the tRNA nucleotide-73, using CTP and ATP as substrates and producing inorganic pyrophosphate. tRNA 3'-terminal CCA addition is required both for tRNA processing and repair. Also involved in tRNA surveillance by mediating tandem CCA addition to generate a CCACCA at the 3' terminus of unstable tRNAs. While stable tRNAs receive only 3'-terminal CCA, unstable tRNAs are marked with CCACCA and rapidly degraded.</text>
</comment>
<dbReference type="InterPro" id="IPR032810">
    <property type="entry name" value="CCA-adding_enz_C"/>
</dbReference>
<dbReference type="AlphaFoldDB" id="A0A368UFZ4"/>
<dbReference type="EMBL" id="NETH01000002">
    <property type="protein sequence ID" value="RCW17914.1"/>
    <property type="molecule type" value="Genomic_DNA"/>
</dbReference>
<sequence length="401" mass="46096">MKLNNLPSEFQEALPILKKIRKAGYEAYFVGGSVRDVLLNRPIHDVDIATSSYPEETKSIFHRTVDIGIEHGTVLVLEEGGEYEITTFRTEDVYVDYRRPSSVSFVRSLVEDLKRRDFTVNAFALDETGLIIDKFNGLADLEAKLLRAVGNPAERFNEDALRIMRGFRFAASLDFDIEPDTFAAMAAHAPLLEKISVERSFIECDKLLMAPFWRKGIKAMITSQAQNYLPYLENTHDNLQQLLDDLACDYHFKTSEQAWSALLLALDVKDVRVFLRAWKTSSQFQKDVEKIVAIYRFRLENELDKMEMYRYGSCLIEQAEDLRAGFGLPVDFERIERLDKELTIHDKHEIVVNGGILIKDLHYKTGPELGQVLKEIEEKIVLGELANDKEAIFDFIRKENK</sequence>
<dbReference type="Gene3D" id="3.30.460.10">
    <property type="entry name" value="Beta Polymerase, domain 2"/>
    <property type="match status" value="1"/>
</dbReference>
<dbReference type="InterPro" id="IPR002646">
    <property type="entry name" value="PolA_pol_head_dom"/>
</dbReference>
<evidence type="ECO:0000256" key="10">
    <source>
        <dbReference type="ARBA" id="ARBA00022884"/>
    </source>
</evidence>
<feature type="binding site" evidence="11">
    <location>
        <position position="168"/>
    </location>
    <ligand>
        <name>ATP</name>
        <dbReference type="ChEBI" id="CHEBI:30616"/>
    </ligand>
</feature>